<sequence>MMPTTQPRHIQASDILVDGFIALTFSPEDTQHFFALLLRTPDFLRHYRISYSRGIWYMMQNSPYFSPPQPGVPIQNSLLPLDYSITTTQGTVVPQRRWTPADEIDVRRYVESATLQLPVYFVKQNGRIGFWLPDILQGRDQDLYDGHGEAPLGGRATTHLRLNWPGCDFWKRQIPIRDETHSRNPITRARFMRHVGTSVDKFFNKCMREGYVGDPNWRIGMNYITQGHVKIIGAVHVSAGTWMPIIQLTEYVFQGHTNWHNAGSSQMV</sequence>
<dbReference type="EMBL" id="WHVB01000015">
    <property type="protein sequence ID" value="KAF8476433.1"/>
    <property type="molecule type" value="Genomic_DNA"/>
</dbReference>
<comment type="caution">
    <text evidence="1">The sequence shown here is derived from an EMBL/GenBank/DDBJ whole genome shotgun (WGS) entry which is preliminary data.</text>
</comment>
<dbReference type="Proteomes" id="UP000759537">
    <property type="component" value="Unassembled WGS sequence"/>
</dbReference>
<gene>
    <name evidence="1" type="ORF">DFH94DRAFT_111441</name>
</gene>
<accession>A0A9P5MS11</accession>
<keyword evidence="2" id="KW-1185">Reference proteome</keyword>
<dbReference type="AlphaFoldDB" id="A0A9P5MS11"/>
<evidence type="ECO:0000313" key="2">
    <source>
        <dbReference type="Proteomes" id="UP000759537"/>
    </source>
</evidence>
<dbReference type="OrthoDB" id="3269405at2759"/>
<name>A0A9P5MS11_9AGAM</name>
<protein>
    <submittedName>
        <fullName evidence="1">Uncharacterized protein</fullName>
    </submittedName>
</protein>
<organism evidence="1 2">
    <name type="scientific">Russula ochroleuca</name>
    <dbReference type="NCBI Taxonomy" id="152965"/>
    <lineage>
        <taxon>Eukaryota</taxon>
        <taxon>Fungi</taxon>
        <taxon>Dikarya</taxon>
        <taxon>Basidiomycota</taxon>
        <taxon>Agaricomycotina</taxon>
        <taxon>Agaricomycetes</taxon>
        <taxon>Russulales</taxon>
        <taxon>Russulaceae</taxon>
        <taxon>Russula</taxon>
    </lineage>
</organism>
<proteinExistence type="predicted"/>
<evidence type="ECO:0000313" key="1">
    <source>
        <dbReference type="EMBL" id="KAF8476433.1"/>
    </source>
</evidence>
<reference evidence="1" key="1">
    <citation type="submission" date="2019-10" db="EMBL/GenBank/DDBJ databases">
        <authorList>
            <consortium name="DOE Joint Genome Institute"/>
            <person name="Kuo A."/>
            <person name="Miyauchi S."/>
            <person name="Kiss E."/>
            <person name="Drula E."/>
            <person name="Kohler A."/>
            <person name="Sanchez-Garcia M."/>
            <person name="Andreopoulos B."/>
            <person name="Barry K.W."/>
            <person name="Bonito G."/>
            <person name="Buee M."/>
            <person name="Carver A."/>
            <person name="Chen C."/>
            <person name="Cichocki N."/>
            <person name="Clum A."/>
            <person name="Culley D."/>
            <person name="Crous P.W."/>
            <person name="Fauchery L."/>
            <person name="Girlanda M."/>
            <person name="Hayes R."/>
            <person name="Keri Z."/>
            <person name="LaButti K."/>
            <person name="Lipzen A."/>
            <person name="Lombard V."/>
            <person name="Magnuson J."/>
            <person name="Maillard F."/>
            <person name="Morin E."/>
            <person name="Murat C."/>
            <person name="Nolan M."/>
            <person name="Ohm R."/>
            <person name="Pangilinan J."/>
            <person name="Pereira M."/>
            <person name="Perotto S."/>
            <person name="Peter M."/>
            <person name="Riley R."/>
            <person name="Sitrit Y."/>
            <person name="Stielow B."/>
            <person name="Szollosi G."/>
            <person name="Zifcakova L."/>
            <person name="Stursova M."/>
            <person name="Spatafora J.W."/>
            <person name="Tedersoo L."/>
            <person name="Vaario L.-M."/>
            <person name="Yamada A."/>
            <person name="Yan M."/>
            <person name="Wang P."/>
            <person name="Xu J."/>
            <person name="Bruns T."/>
            <person name="Baldrian P."/>
            <person name="Vilgalys R."/>
            <person name="Henrissat B."/>
            <person name="Grigoriev I.V."/>
            <person name="Hibbett D."/>
            <person name="Nagy L.G."/>
            <person name="Martin F.M."/>
        </authorList>
    </citation>
    <scope>NUCLEOTIDE SEQUENCE</scope>
    <source>
        <strain evidence="1">Prilba</strain>
    </source>
</reference>
<reference evidence="1" key="2">
    <citation type="journal article" date="2020" name="Nat. Commun.">
        <title>Large-scale genome sequencing of mycorrhizal fungi provides insights into the early evolution of symbiotic traits.</title>
        <authorList>
            <person name="Miyauchi S."/>
            <person name="Kiss E."/>
            <person name="Kuo A."/>
            <person name="Drula E."/>
            <person name="Kohler A."/>
            <person name="Sanchez-Garcia M."/>
            <person name="Morin E."/>
            <person name="Andreopoulos B."/>
            <person name="Barry K.W."/>
            <person name="Bonito G."/>
            <person name="Buee M."/>
            <person name="Carver A."/>
            <person name="Chen C."/>
            <person name="Cichocki N."/>
            <person name="Clum A."/>
            <person name="Culley D."/>
            <person name="Crous P.W."/>
            <person name="Fauchery L."/>
            <person name="Girlanda M."/>
            <person name="Hayes R.D."/>
            <person name="Keri Z."/>
            <person name="LaButti K."/>
            <person name="Lipzen A."/>
            <person name="Lombard V."/>
            <person name="Magnuson J."/>
            <person name="Maillard F."/>
            <person name="Murat C."/>
            <person name="Nolan M."/>
            <person name="Ohm R.A."/>
            <person name="Pangilinan J."/>
            <person name="Pereira M.F."/>
            <person name="Perotto S."/>
            <person name="Peter M."/>
            <person name="Pfister S."/>
            <person name="Riley R."/>
            <person name="Sitrit Y."/>
            <person name="Stielow J.B."/>
            <person name="Szollosi G."/>
            <person name="Zifcakova L."/>
            <person name="Stursova M."/>
            <person name="Spatafora J.W."/>
            <person name="Tedersoo L."/>
            <person name="Vaario L.M."/>
            <person name="Yamada A."/>
            <person name="Yan M."/>
            <person name="Wang P."/>
            <person name="Xu J."/>
            <person name="Bruns T."/>
            <person name="Baldrian P."/>
            <person name="Vilgalys R."/>
            <person name="Dunand C."/>
            <person name="Henrissat B."/>
            <person name="Grigoriev I.V."/>
            <person name="Hibbett D."/>
            <person name="Nagy L.G."/>
            <person name="Martin F.M."/>
        </authorList>
    </citation>
    <scope>NUCLEOTIDE SEQUENCE</scope>
    <source>
        <strain evidence="1">Prilba</strain>
    </source>
</reference>